<comment type="similarity">
    <text evidence="1">Belongs to the bacterial ribosomal protein bL17 family.</text>
</comment>
<accession>A0A0G0HE32</accession>
<name>A0A0G0HE32_9BACT</name>
<dbReference type="PANTHER" id="PTHR14413:SF16">
    <property type="entry name" value="LARGE RIBOSOMAL SUBUNIT PROTEIN BL17M"/>
    <property type="match status" value="1"/>
</dbReference>
<dbReference type="STRING" id="1618480.US11_C0001G0125"/>
<protein>
    <recommendedName>
        <fullName evidence="4">50S ribosomal protein L17</fullName>
    </recommendedName>
</protein>
<dbReference type="InterPro" id="IPR036373">
    <property type="entry name" value="Ribosomal_bL17_sf"/>
</dbReference>
<evidence type="ECO:0000256" key="1">
    <source>
        <dbReference type="ARBA" id="ARBA00008777"/>
    </source>
</evidence>
<evidence type="ECO:0000256" key="3">
    <source>
        <dbReference type="ARBA" id="ARBA00023274"/>
    </source>
</evidence>
<evidence type="ECO:0000256" key="2">
    <source>
        <dbReference type="ARBA" id="ARBA00022980"/>
    </source>
</evidence>
<evidence type="ECO:0000256" key="4">
    <source>
        <dbReference type="ARBA" id="ARBA00035494"/>
    </source>
</evidence>
<comment type="caution">
    <text evidence="5">The sequence shown here is derived from an EMBL/GenBank/DDBJ whole genome shotgun (WGS) entry which is preliminary data.</text>
</comment>
<keyword evidence="2 5" id="KW-0689">Ribosomal protein</keyword>
<keyword evidence="3" id="KW-0687">Ribonucleoprotein</keyword>
<dbReference type="Gene3D" id="3.90.1030.10">
    <property type="entry name" value="Ribosomal protein L17"/>
    <property type="match status" value="1"/>
</dbReference>
<dbReference type="GO" id="GO:0003735">
    <property type="term" value="F:structural constituent of ribosome"/>
    <property type="evidence" value="ECO:0007669"/>
    <property type="project" value="InterPro"/>
</dbReference>
<dbReference type="InterPro" id="IPR000456">
    <property type="entry name" value="Ribosomal_bL17"/>
</dbReference>
<dbReference type="GO" id="GO:0022625">
    <property type="term" value="C:cytosolic large ribosomal subunit"/>
    <property type="evidence" value="ECO:0007669"/>
    <property type="project" value="TreeGrafter"/>
</dbReference>
<dbReference type="EMBL" id="LBRS01000001">
    <property type="protein sequence ID" value="KKQ02166.1"/>
    <property type="molecule type" value="Genomic_DNA"/>
</dbReference>
<sequence length="151" mass="17223">MRHRDKKIKFTSGQDANSMLVRKLLFNFFSKGKIKTTLSKIKILKSLVESTVEKMKEETEANKNYLLKKFGNKNLFPLFFKNIGVTMKEKKGGYVRVVRIGTRISDGSEIAQLEWTHPIVIEKPKEKISAAAKTAPLKEKPAIKKLKKGTK</sequence>
<dbReference type="Pfam" id="PF01196">
    <property type="entry name" value="Ribosomal_L17"/>
    <property type="match status" value="1"/>
</dbReference>
<dbReference type="Proteomes" id="UP000034344">
    <property type="component" value="Unassembled WGS sequence"/>
</dbReference>
<evidence type="ECO:0000313" key="6">
    <source>
        <dbReference type="Proteomes" id="UP000034344"/>
    </source>
</evidence>
<dbReference type="AlphaFoldDB" id="A0A0G0HE32"/>
<organism evidence="5 6">
    <name type="scientific">Candidatus Roizmanbacteria bacterium GW2011_GWA2_36_23</name>
    <dbReference type="NCBI Taxonomy" id="1618480"/>
    <lineage>
        <taxon>Bacteria</taxon>
        <taxon>Candidatus Roizmaniibacteriota</taxon>
    </lineage>
</organism>
<evidence type="ECO:0000313" key="5">
    <source>
        <dbReference type="EMBL" id="KKQ02166.1"/>
    </source>
</evidence>
<proteinExistence type="inferred from homology"/>
<gene>
    <name evidence="5" type="ORF">US11_C0001G0125</name>
</gene>
<reference evidence="5 6" key="1">
    <citation type="journal article" date="2015" name="Nature">
        <title>rRNA introns, odd ribosomes, and small enigmatic genomes across a large radiation of phyla.</title>
        <authorList>
            <person name="Brown C.T."/>
            <person name="Hug L.A."/>
            <person name="Thomas B.C."/>
            <person name="Sharon I."/>
            <person name="Castelle C.J."/>
            <person name="Singh A."/>
            <person name="Wilkins M.J."/>
            <person name="Williams K.H."/>
            <person name="Banfield J.F."/>
        </authorList>
    </citation>
    <scope>NUCLEOTIDE SEQUENCE [LARGE SCALE GENOMIC DNA]</scope>
</reference>
<dbReference type="SUPFAM" id="SSF64263">
    <property type="entry name" value="Prokaryotic ribosomal protein L17"/>
    <property type="match status" value="1"/>
</dbReference>
<dbReference type="GO" id="GO:0006412">
    <property type="term" value="P:translation"/>
    <property type="evidence" value="ECO:0007669"/>
    <property type="project" value="InterPro"/>
</dbReference>
<dbReference type="PANTHER" id="PTHR14413">
    <property type="entry name" value="RIBOSOMAL PROTEIN L17"/>
    <property type="match status" value="1"/>
</dbReference>